<organism evidence="2 3">
    <name type="scientific">Flavobacterium cerinum</name>
    <dbReference type="NCBI Taxonomy" id="2502784"/>
    <lineage>
        <taxon>Bacteria</taxon>
        <taxon>Pseudomonadati</taxon>
        <taxon>Bacteroidota</taxon>
        <taxon>Flavobacteriia</taxon>
        <taxon>Flavobacteriales</taxon>
        <taxon>Flavobacteriaceae</taxon>
        <taxon>Flavobacterium</taxon>
    </lineage>
</organism>
<dbReference type="RefSeq" id="WP_256552157.1">
    <property type="nucleotide sequence ID" value="NZ_CP101751.1"/>
</dbReference>
<dbReference type="EMBL" id="CP101751">
    <property type="protein sequence ID" value="UUC46493.1"/>
    <property type="molecule type" value="Genomic_DNA"/>
</dbReference>
<feature type="coiled-coil region" evidence="1">
    <location>
        <begin position="28"/>
        <end position="72"/>
    </location>
</feature>
<accession>A0ABY5IUK1</accession>
<keyword evidence="3" id="KW-1185">Reference proteome</keyword>
<evidence type="ECO:0000313" key="2">
    <source>
        <dbReference type="EMBL" id="UUC46493.1"/>
    </source>
</evidence>
<sequence length="72" mass="8583">MTRITNPRYRDLNNISKEFQKNGKSEKYNNLVRFRDSLLNQLKDLKQENNDLNDKKDKLEITNKAIDDAINK</sequence>
<proteinExistence type="predicted"/>
<gene>
    <name evidence="2" type="ORF">NOX80_04655</name>
</gene>
<evidence type="ECO:0000313" key="3">
    <source>
        <dbReference type="Proteomes" id="UP001059844"/>
    </source>
</evidence>
<protein>
    <submittedName>
        <fullName evidence="2">Uncharacterized protein</fullName>
    </submittedName>
</protein>
<name>A0ABY5IUK1_9FLAO</name>
<evidence type="ECO:0000256" key="1">
    <source>
        <dbReference type="SAM" id="Coils"/>
    </source>
</evidence>
<reference evidence="2" key="1">
    <citation type="submission" date="2022-07" db="EMBL/GenBank/DDBJ databases">
        <title>Isolation, identification, and degradation of a PFOSA degrading strain from sewage treatment plant.</title>
        <authorList>
            <person name="Zhang L."/>
            <person name="Huo Y."/>
        </authorList>
    </citation>
    <scope>NUCLEOTIDE SEQUENCE</scope>
    <source>
        <strain evidence="2">C1</strain>
    </source>
</reference>
<dbReference type="Proteomes" id="UP001059844">
    <property type="component" value="Chromosome"/>
</dbReference>
<keyword evidence="1" id="KW-0175">Coiled coil</keyword>